<protein>
    <recommendedName>
        <fullName evidence="4">Proline-rich protein PRCC</fullName>
    </recommendedName>
</protein>
<feature type="region of interest" description="Disordered" evidence="1">
    <location>
        <begin position="119"/>
        <end position="158"/>
    </location>
</feature>
<sequence length="446" mass="47831">MEVTVEAALTMNQAMLSQRSLKMKGLVDYGSDSGSGSDDEPGDVVAKVPATLPKVTKQEHSSSNGGDGSYFAEDDVFEGTSSLNLPAVIEPSTSATTIKAEGELEDMVKPKDWEIKLAEKERRRKEKKAKKREKKEKRKKEKHSVEAVSNGQEKNVKGKAKIAAFGALNAIAGKSDSDSDDEKIDKSPVVPSKPKGSGLLSMLPTPKSGKSTVGLGGANSKSAGIMLPPSMRNKNMASNKASLEKQAPTKRSAASDDSDDDDLSTDFFGLSSAPEPKIPRVGDVPALIDGVADVVGPSRPMKSDVDVDEAYGYPEVGPSSSEPATEGVITDEEAHRLIMKHEVGPMGSMDYRSLNSIAGDIVDIRVDDALGPDVRATLLKNLHVAARAKDAMAPLPKSKNPADVTSKRKHQITYLANLAVAREEALQQQWAESKQMRRMGRQKYGF</sequence>
<dbReference type="Pfam" id="PF10253">
    <property type="entry name" value="PRCC"/>
    <property type="match status" value="1"/>
</dbReference>
<dbReference type="Proteomes" id="UP000230423">
    <property type="component" value="Unassembled WGS sequence"/>
</dbReference>
<evidence type="ECO:0008006" key="4">
    <source>
        <dbReference type="Google" id="ProtNLM"/>
    </source>
</evidence>
<feature type="region of interest" description="Disordered" evidence="1">
    <location>
        <begin position="299"/>
        <end position="326"/>
    </location>
</feature>
<evidence type="ECO:0000256" key="1">
    <source>
        <dbReference type="SAM" id="MobiDB-lite"/>
    </source>
</evidence>
<gene>
    <name evidence="2" type="ORF">TELCIR_01338</name>
</gene>
<dbReference type="AlphaFoldDB" id="A0A2G9V2J4"/>
<feature type="region of interest" description="Disordered" evidence="1">
    <location>
        <begin position="26"/>
        <end position="73"/>
    </location>
</feature>
<evidence type="ECO:0000313" key="2">
    <source>
        <dbReference type="EMBL" id="PIO76596.1"/>
    </source>
</evidence>
<reference evidence="2 3" key="1">
    <citation type="submission" date="2015-09" db="EMBL/GenBank/DDBJ databases">
        <title>Draft genome of the parasitic nematode Teladorsagia circumcincta isolate WARC Sus (inbred).</title>
        <authorList>
            <person name="Mitreva M."/>
        </authorList>
    </citation>
    <scope>NUCLEOTIDE SEQUENCE [LARGE SCALE GENOMIC DNA]</scope>
    <source>
        <strain evidence="2 3">S</strain>
    </source>
</reference>
<keyword evidence="3" id="KW-1185">Reference proteome</keyword>
<proteinExistence type="predicted"/>
<dbReference type="PANTHER" id="PTHR13621">
    <property type="entry name" value="PROLINE-RICH PROTEIN PRCC"/>
    <property type="match status" value="1"/>
</dbReference>
<dbReference type="GO" id="GO:0005634">
    <property type="term" value="C:nucleus"/>
    <property type="evidence" value="ECO:0007669"/>
    <property type="project" value="TreeGrafter"/>
</dbReference>
<feature type="compositionally biased region" description="Polar residues" evidence="1">
    <location>
        <begin position="232"/>
        <end position="241"/>
    </location>
</feature>
<dbReference type="OrthoDB" id="206969at2759"/>
<accession>A0A2G9V2J4</accession>
<dbReference type="EMBL" id="KZ345041">
    <property type="protein sequence ID" value="PIO76596.1"/>
    <property type="molecule type" value="Genomic_DNA"/>
</dbReference>
<feature type="compositionally biased region" description="Basic residues" evidence="1">
    <location>
        <begin position="122"/>
        <end position="142"/>
    </location>
</feature>
<dbReference type="PANTHER" id="PTHR13621:SF2">
    <property type="entry name" value="PROLINE-RICH PROTEIN PRCC"/>
    <property type="match status" value="1"/>
</dbReference>
<organism evidence="2 3">
    <name type="scientific">Teladorsagia circumcincta</name>
    <name type="common">Brown stomach worm</name>
    <name type="synonym">Ostertagia circumcincta</name>
    <dbReference type="NCBI Taxonomy" id="45464"/>
    <lineage>
        <taxon>Eukaryota</taxon>
        <taxon>Metazoa</taxon>
        <taxon>Ecdysozoa</taxon>
        <taxon>Nematoda</taxon>
        <taxon>Chromadorea</taxon>
        <taxon>Rhabditida</taxon>
        <taxon>Rhabditina</taxon>
        <taxon>Rhabditomorpha</taxon>
        <taxon>Strongyloidea</taxon>
        <taxon>Trichostrongylidae</taxon>
        <taxon>Teladorsagia</taxon>
    </lineage>
</organism>
<name>A0A2G9V2J4_TELCI</name>
<feature type="region of interest" description="Disordered" evidence="1">
    <location>
        <begin position="172"/>
        <end position="281"/>
    </location>
</feature>
<evidence type="ECO:0000313" key="3">
    <source>
        <dbReference type="Proteomes" id="UP000230423"/>
    </source>
</evidence>
<dbReference type="InterPro" id="IPR018800">
    <property type="entry name" value="PRCC"/>
</dbReference>